<dbReference type="AlphaFoldDB" id="A0A9P8M2E4"/>
<dbReference type="GO" id="GO:0016020">
    <property type="term" value="C:membrane"/>
    <property type="evidence" value="ECO:0007669"/>
    <property type="project" value="UniProtKB-SubCell"/>
</dbReference>
<name>A0A9P8M2E4_9HYPO</name>
<dbReference type="InterPro" id="IPR027417">
    <property type="entry name" value="P-loop_NTPase"/>
</dbReference>
<dbReference type="InterPro" id="IPR034003">
    <property type="entry name" value="ABCG_PDR_2"/>
</dbReference>
<evidence type="ECO:0000313" key="13">
    <source>
        <dbReference type="Proteomes" id="UP000764110"/>
    </source>
</evidence>
<dbReference type="InterPro" id="IPR043926">
    <property type="entry name" value="ABCG_dom"/>
</dbReference>
<dbReference type="FunFam" id="3.40.50.300:FF:000054">
    <property type="entry name" value="ABC multidrug transporter atrF"/>
    <property type="match status" value="1"/>
</dbReference>
<feature type="transmembrane region" description="Helical" evidence="10">
    <location>
        <begin position="654"/>
        <end position="674"/>
    </location>
</feature>
<dbReference type="Pfam" id="PF08883">
    <property type="entry name" value="DOPA_dioxygen"/>
    <property type="match status" value="1"/>
</dbReference>
<dbReference type="Gene3D" id="3.30.70.1240">
    <property type="entry name" value="DOPA-like domains"/>
    <property type="match status" value="1"/>
</dbReference>
<evidence type="ECO:0000256" key="4">
    <source>
        <dbReference type="ARBA" id="ARBA00022692"/>
    </source>
</evidence>
<accession>A0A9P8M2E4</accession>
<feature type="transmembrane region" description="Helical" evidence="10">
    <location>
        <begin position="562"/>
        <end position="581"/>
    </location>
</feature>
<keyword evidence="4 10" id="KW-0812">Transmembrane</keyword>
<dbReference type="GO" id="GO:0140359">
    <property type="term" value="F:ABC-type transporter activity"/>
    <property type="evidence" value="ECO:0007669"/>
    <property type="project" value="InterPro"/>
</dbReference>
<dbReference type="PROSITE" id="PS50893">
    <property type="entry name" value="ABC_TRANSPORTER_2"/>
    <property type="match status" value="1"/>
</dbReference>
<evidence type="ECO:0000256" key="8">
    <source>
        <dbReference type="ARBA" id="ARBA00023136"/>
    </source>
</evidence>
<dbReference type="Proteomes" id="UP000764110">
    <property type="component" value="Unassembled WGS sequence"/>
</dbReference>
<evidence type="ECO:0000256" key="2">
    <source>
        <dbReference type="ARBA" id="ARBA00006012"/>
    </source>
</evidence>
<keyword evidence="7 10" id="KW-1133">Transmembrane helix</keyword>
<dbReference type="Gene3D" id="3.40.50.300">
    <property type="entry name" value="P-loop containing nucleotide triphosphate hydrolases"/>
    <property type="match status" value="1"/>
</dbReference>
<dbReference type="SUPFAM" id="SSF143410">
    <property type="entry name" value="DOPA-like"/>
    <property type="match status" value="1"/>
</dbReference>
<dbReference type="InterPro" id="IPR010929">
    <property type="entry name" value="PDR_CDR_ABC"/>
</dbReference>
<evidence type="ECO:0000256" key="9">
    <source>
        <dbReference type="SAM" id="MobiDB-lite"/>
    </source>
</evidence>
<feature type="transmembrane region" description="Helical" evidence="10">
    <location>
        <begin position="111"/>
        <end position="128"/>
    </location>
</feature>
<organism evidence="12 13">
    <name type="scientific">Metarhizium humberi</name>
    <dbReference type="NCBI Taxonomy" id="2596975"/>
    <lineage>
        <taxon>Eukaryota</taxon>
        <taxon>Fungi</taxon>
        <taxon>Dikarya</taxon>
        <taxon>Ascomycota</taxon>
        <taxon>Pezizomycotina</taxon>
        <taxon>Sordariomycetes</taxon>
        <taxon>Hypocreomycetidae</taxon>
        <taxon>Hypocreales</taxon>
        <taxon>Clavicipitaceae</taxon>
        <taxon>Metarhizium</taxon>
    </lineage>
</organism>
<reference evidence="12 13" key="1">
    <citation type="submission" date="2020-07" db="EMBL/GenBank/DDBJ databases">
        <title>Metarhizium humberi genome.</title>
        <authorList>
            <person name="Lysoe E."/>
        </authorList>
    </citation>
    <scope>NUCLEOTIDE SEQUENCE [LARGE SCALE GENOMIC DNA]</scope>
    <source>
        <strain evidence="12 13">ESALQ1638</strain>
    </source>
</reference>
<comment type="caution">
    <text evidence="12">The sequence shown here is derived from an EMBL/GenBank/DDBJ whole genome shotgun (WGS) entry which is preliminary data.</text>
</comment>
<evidence type="ECO:0000256" key="7">
    <source>
        <dbReference type="ARBA" id="ARBA00022989"/>
    </source>
</evidence>
<dbReference type="Pfam" id="PF06422">
    <property type="entry name" value="PDR_CDR"/>
    <property type="match status" value="1"/>
</dbReference>
<evidence type="ECO:0000256" key="10">
    <source>
        <dbReference type="SAM" id="Phobius"/>
    </source>
</evidence>
<feature type="transmembrane region" description="Helical" evidence="10">
    <location>
        <begin position="615"/>
        <end position="633"/>
    </location>
</feature>
<keyword evidence="13" id="KW-1185">Reference proteome</keyword>
<dbReference type="SMART" id="SM00382">
    <property type="entry name" value="AAA"/>
    <property type="match status" value="1"/>
</dbReference>
<dbReference type="InterPro" id="IPR013525">
    <property type="entry name" value="ABC2_TM"/>
</dbReference>
<keyword evidence="3" id="KW-0813">Transport</keyword>
<evidence type="ECO:0000313" key="12">
    <source>
        <dbReference type="EMBL" id="KAH0592478.1"/>
    </source>
</evidence>
<feature type="domain" description="ABC transporter" evidence="11">
    <location>
        <begin position="191"/>
        <end position="434"/>
    </location>
</feature>
<comment type="subcellular location">
    <subcellularLocation>
        <location evidence="1">Membrane</location>
        <topology evidence="1">Multi-pass membrane protein</topology>
    </subcellularLocation>
</comment>
<evidence type="ECO:0000259" key="11">
    <source>
        <dbReference type="PROSITE" id="PS50893"/>
    </source>
</evidence>
<comment type="similarity">
    <text evidence="2">Belongs to the ABC transporter superfamily. ABCG family. PDR (TC 3.A.1.205) subfamily.</text>
</comment>
<dbReference type="InterPro" id="IPR003439">
    <property type="entry name" value="ABC_transporter-like_ATP-bd"/>
</dbReference>
<protein>
    <recommendedName>
        <fullName evidence="11">ABC transporter domain-containing protein</fullName>
    </recommendedName>
</protein>
<dbReference type="SUPFAM" id="SSF52540">
    <property type="entry name" value="P-loop containing nucleoside triphosphate hydrolases"/>
    <property type="match status" value="1"/>
</dbReference>
<evidence type="ECO:0000256" key="3">
    <source>
        <dbReference type="ARBA" id="ARBA00022448"/>
    </source>
</evidence>
<evidence type="ECO:0000256" key="5">
    <source>
        <dbReference type="ARBA" id="ARBA00022741"/>
    </source>
</evidence>
<dbReference type="CDD" id="cd03232">
    <property type="entry name" value="ABCG_PDR_domain2"/>
    <property type="match status" value="1"/>
</dbReference>
<dbReference type="Pfam" id="PF01061">
    <property type="entry name" value="ABC2_membrane"/>
    <property type="match status" value="2"/>
</dbReference>
<dbReference type="Pfam" id="PF19055">
    <property type="entry name" value="ABC2_membrane_7"/>
    <property type="match status" value="1"/>
</dbReference>
<dbReference type="GO" id="GO:0016887">
    <property type="term" value="F:ATP hydrolysis activity"/>
    <property type="evidence" value="ECO:0007669"/>
    <property type="project" value="InterPro"/>
</dbReference>
<evidence type="ECO:0000256" key="1">
    <source>
        <dbReference type="ARBA" id="ARBA00004141"/>
    </source>
</evidence>
<evidence type="ECO:0000256" key="6">
    <source>
        <dbReference type="ARBA" id="ARBA00022840"/>
    </source>
</evidence>
<dbReference type="InterPro" id="IPR023389">
    <property type="entry name" value="DOPA-like_sf"/>
</dbReference>
<dbReference type="PANTHER" id="PTHR19241">
    <property type="entry name" value="ATP-BINDING CASSETTE TRANSPORTER"/>
    <property type="match status" value="1"/>
</dbReference>
<dbReference type="InterPro" id="IPR014980">
    <property type="entry name" value="DOPA_dioxygen"/>
</dbReference>
<keyword evidence="8 10" id="KW-0472">Membrane</keyword>
<feature type="transmembrane region" description="Helical" evidence="10">
    <location>
        <begin position="530"/>
        <end position="550"/>
    </location>
</feature>
<feature type="region of interest" description="Disordered" evidence="9">
    <location>
        <begin position="148"/>
        <end position="179"/>
    </location>
</feature>
<feature type="transmembrane region" description="Helical" evidence="10">
    <location>
        <begin position="6"/>
        <end position="25"/>
    </location>
</feature>
<sequence>MVPASVLILALVIFTGFVIPVDYMLGWCRWINYLDPVAYGFEALMINEFSGRQFKCNSFVPSADVAGYEDIAGSNRACSAVGSVIGQDFVDGDAYINTLYKYSHGHKWRNVGILIAFILFNHVVYFLATEYISEKKSKGEVLVFRRGQLPPASPQKGDVEGSNSSPARVTEKPGQSVPKDGVAIQASTSVFHWSNVCYDVKIKGEPRRILDHVDGWVKPGTLTALMGVSGAGKTTLLDCLADRISMGVITGEMLIDGKLRDSSFQRKTGYVQQQDLHLETTTVREALEFSALLRQPAATPRAEKLAYVDEVIKLLDMQPYADAIVGTLGEGLNVEQRKRLTIGVELAARPPLLLFVDEPTSGLDSQTSWAILDLLEKLSRAGQSILCTIHQPSAMLFQRFDRLLFLAKGGRTIYFGDIGESSSAMISYFERNGAHPCPRGDNPAEWMLQVIGAAPGAATEIDWHETWRSSKEFHDVQSELQRLKTTAAADDAVSKRQSRALYREFASPFWSQLLVVSRRVFEQYWRTPSYIYSKFILGTSVSLFIGLVFLDAPLSIQGLQNQMFAIFNILSIFGQLVQQQMPHFVTQRSLYEVRERPSKTYSWKVFMLSQVLVEIPWNTLMSVVMFVCVYYPVGFNNNASAADQTAERGALMWLLFWQFLVFTCTFAHACIAVMDTAEGGGNIANVLFMMCLLFCGVLATPDRMPGFWIFMYRVSPFTYWVSAVLSTGLANTRVTCNGNELVVFDAPAGQSCREYMAAYLDSRGGYLAGGGASGQCRYCPVADTNVFLAGISSDYGHRWRDFGIDREGAPCWCLDPRTLVADNVLARVLGLTQLFINHLSNSLFTSPGNGTGQGATSLAMTRISVPGAPRPQDDLKTVVETRTREWHFHIYFLLQSPTETAAALALRDAVLRLRRDGAFVAVPLHRVNKYPIGPHPAGSYEIWVPDSSFSEVFFYLASNRGNLSILIHPLTSEQRRDHETRNGWMGTPWPIYLDSLPTESDEVPLQYPELRLGWSAAPEEEISLDERRRRGAEVEALLARDPEAAPAPAD</sequence>
<dbReference type="Pfam" id="PF00005">
    <property type="entry name" value="ABC_tran"/>
    <property type="match status" value="1"/>
</dbReference>
<feature type="transmembrane region" description="Helical" evidence="10">
    <location>
        <begin position="680"/>
        <end position="698"/>
    </location>
</feature>
<dbReference type="InterPro" id="IPR003593">
    <property type="entry name" value="AAA+_ATPase"/>
</dbReference>
<keyword evidence="6" id="KW-0067">ATP-binding</keyword>
<gene>
    <name evidence="12" type="ORF">MHUMG1_09749</name>
</gene>
<dbReference type="GO" id="GO:0005524">
    <property type="term" value="F:ATP binding"/>
    <property type="evidence" value="ECO:0007669"/>
    <property type="project" value="UniProtKB-KW"/>
</dbReference>
<keyword evidence="5" id="KW-0547">Nucleotide-binding</keyword>
<proteinExistence type="inferred from homology"/>
<dbReference type="EMBL" id="JACEFI010000030">
    <property type="protein sequence ID" value="KAH0592478.1"/>
    <property type="molecule type" value="Genomic_DNA"/>
</dbReference>